<gene>
    <name evidence="1" type="ORF">MA16_Dca009198</name>
</gene>
<dbReference type="Proteomes" id="UP000233837">
    <property type="component" value="Unassembled WGS sequence"/>
</dbReference>
<protein>
    <submittedName>
        <fullName evidence="1">Uncharacterized protein</fullName>
    </submittedName>
</protein>
<accession>A0A2I0VR30</accession>
<reference evidence="1 2" key="2">
    <citation type="journal article" date="2017" name="Nature">
        <title>The Apostasia genome and the evolution of orchids.</title>
        <authorList>
            <person name="Zhang G.Q."/>
            <person name="Liu K.W."/>
            <person name="Li Z."/>
            <person name="Lohaus R."/>
            <person name="Hsiao Y.Y."/>
            <person name="Niu S.C."/>
            <person name="Wang J.Y."/>
            <person name="Lin Y.C."/>
            <person name="Xu Q."/>
            <person name="Chen L.J."/>
            <person name="Yoshida K."/>
            <person name="Fujiwara S."/>
            <person name="Wang Z.W."/>
            <person name="Zhang Y.Q."/>
            <person name="Mitsuda N."/>
            <person name="Wang M."/>
            <person name="Liu G.H."/>
            <person name="Pecoraro L."/>
            <person name="Huang H.X."/>
            <person name="Xiao X.J."/>
            <person name="Lin M."/>
            <person name="Wu X.Y."/>
            <person name="Wu W.L."/>
            <person name="Chen Y.Y."/>
            <person name="Chang S.B."/>
            <person name="Sakamoto S."/>
            <person name="Ohme-Takagi M."/>
            <person name="Yagi M."/>
            <person name="Zeng S.J."/>
            <person name="Shen C.Y."/>
            <person name="Yeh C.M."/>
            <person name="Luo Y.B."/>
            <person name="Tsai W.C."/>
            <person name="Van de Peer Y."/>
            <person name="Liu Z.J."/>
        </authorList>
    </citation>
    <scope>NUCLEOTIDE SEQUENCE [LARGE SCALE GENOMIC DNA]</scope>
    <source>
        <tissue evidence="1">The whole plant</tissue>
    </source>
</reference>
<dbReference type="AlphaFoldDB" id="A0A2I0VR30"/>
<keyword evidence="2" id="KW-1185">Reference proteome</keyword>
<proteinExistence type="predicted"/>
<sequence>MAKSSVLLSFSFHFSPKLSTIALLIIIIVKLAGLSSAARYIGAWLTLLSHYSTGFKFSKRFFAGYKLTRQGQHTSFRTKHERSLLAGLPKASPPSRQFQWKTW</sequence>
<name>A0A2I0VR30_9ASPA</name>
<reference evidence="1 2" key="1">
    <citation type="journal article" date="2016" name="Sci. Rep.">
        <title>The Dendrobium catenatum Lindl. genome sequence provides insights into polysaccharide synthase, floral development and adaptive evolution.</title>
        <authorList>
            <person name="Zhang G.Q."/>
            <person name="Xu Q."/>
            <person name="Bian C."/>
            <person name="Tsai W.C."/>
            <person name="Yeh C.M."/>
            <person name="Liu K.W."/>
            <person name="Yoshida K."/>
            <person name="Zhang L.S."/>
            <person name="Chang S.B."/>
            <person name="Chen F."/>
            <person name="Shi Y."/>
            <person name="Su Y.Y."/>
            <person name="Zhang Y.Q."/>
            <person name="Chen L.J."/>
            <person name="Yin Y."/>
            <person name="Lin M."/>
            <person name="Huang H."/>
            <person name="Deng H."/>
            <person name="Wang Z.W."/>
            <person name="Zhu S.L."/>
            <person name="Zhao X."/>
            <person name="Deng C."/>
            <person name="Niu S.C."/>
            <person name="Huang J."/>
            <person name="Wang M."/>
            <person name="Liu G.H."/>
            <person name="Yang H.J."/>
            <person name="Xiao X.J."/>
            <person name="Hsiao Y.Y."/>
            <person name="Wu W.L."/>
            <person name="Chen Y.Y."/>
            <person name="Mitsuda N."/>
            <person name="Ohme-Takagi M."/>
            <person name="Luo Y.B."/>
            <person name="Van de Peer Y."/>
            <person name="Liu Z.J."/>
        </authorList>
    </citation>
    <scope>NUCLEOTIDE SEQUENCE [LARGE SCALE GENOMIC DNA]</scope>
    <source>
        <tissue evidence="1">The whole plant</tissue>
    </source>
</reference>
<evidence type="ECO:0000313" key="1">
    <source>
        <dbReference type="EMBL" id="PKU65869.1"/>
    </source>
</evidence>
<organism evidence="1 2">
    <name type="scientific">Dendrobium catenatum</name>
    <dbReference type="NCBI Taxonomy" id="906689"/>
    <lineage>
        <taxon>Eukaryota</taxon>
        <taxon>Viridiplantae</taxon>
        <taxon>Streptophyta</taxon>
        <taxon>Embryophyta</taxon>
        <taxon>Tracheophyta</taxon>
        <taxon>Spermatophyta</taxon>
        <taxon>Magnoliopsida</taxon>
        <taxon>Liliopsida</taxon>
        <taxon>Asparagales</taxon>
        <taxon>Orchidaceae</taxon>
        <taxon>Epidendroideae</taxon>
        <taxon>Malaxideae</taxon>
        <taxon>Dendrobiinae</taxon>
        <taxon>Dendrobium</taxon>
    </lineage>
</organism>
<dbReference type="EMBL" id="KZ503304">
    <property type="protein sequence ID" value="PKU65869.1"/>
    <property type="molecule type" value="Genomic_DNA"/>
</dbReference>
<evidence type="ECO:0000313" key="2">
    <source>
        <dbReference type="Proteomes" id="UP000233837"/>
    </source>
</evidence>